<name>A0A2I1HTY8_9GLOM</name>
<dbReference type="InterPro" id="IPR036691">
    <property type="entry name" value="Endo/exonu/phosph_ase_sf"/>
</dbReference>
<dbReference type="VEuPathDB" id="FungiDB:FUN_014116"/>
<dbReference type="AlphaFoldDB" id="A0A2I1HTY8"/>
<sequence length="312" mass="36998">MENLPKSMELIIQKFDLVHIGGQFGHNTTPTFYSSDINKRLSTIDYFFGSKNLCNKVTEFNVFDTNFNYYSSDHRLVLISIDHPSANLSKNANYYSLSRDLPIHDQQYKLKNMDADQWNIFQIEINKNAYVSFENYLTDTFFNTHSPQHFVNERMKKIQKDIEDALKLANVQKYKRGAPKRNELPLHIRRQFNQLYQLASLKRYLKDKLSIFKDKNNFLKINDTLNQNQPSQEQVDLKDIMEAFNKHWKCKRKWLSKILRLNNMTLVNPLPLFLDTESELDKIISSINQLETLINKQLTSDRSKWDTEQIKK</sequence>
<comment type="caution">
    <text evidence="1">The sequence shown here is derived from an EMBL/GenBank/DDBJ whole genome shotgun (WGS) entry which is preliminary data.</text>
</comment>
<dbReference type="EMBL" id="LLXI01006915">
    <property type="protein sequence ID" value="PKY62338.1"/>
    <property type="molecule type" value="Genomic_DNA"/>
</dbReference>
<proteinExistence type="predicted"/>
<dbReference type="Proteomes" id="UP000234323">
    <property type="component" value="Unassembled WGS sequence"/>
</dbReference>
<evidence type="ECO:0008006" key="3">
    <source>
        <dbReference type="Google" id="ProtNLM"/>
    </source>
</evidence>
<dbReference type="SUPFAM" id="SSF56219">
    <property type="entry name" value="DNase I-like"/>
    <property type="match status" value="1"/>
</dbReference>
<evidence type="ECO:0000313" key="1">
    <source>
        <dbReference type="EMBL" id="PKY62338.1"/>
    </source>
</evidence>
<keyword evidence="2" id="KW-1185">Reference proteome</keyword>
<protein>
    <recommendedName>
        <fullName evidence="3">Endonuclease/exonuclease/phosphatase domain-containing protein</fullName>
    </recommendedName>
</protein>
<gene>
    <name evidence="1" type="ORF">RhiirA4_488645</name>
</gene>
<organism evidence="1 2">
    <name type="scientific">Rhizophagus irregularis</name>
    <dbReference type="NCBI Taxonomy" id="588596"/>
    <lineage>
        <taxon>Eukaryota</taxon>
        <taxon>Fungi</taxon>
        <taxon>Fungi incertae sedis</taxon>
        <taxon>Mucoromycota</taxon>
        <taxon>Glomeromycotina</taxon>
        <taxon>Glomeromycetes</taxon>
        <taxon>Glomerales</taxon>
        <taxon>Glomeraceae</taxon>
        <taxon>Rhizophagus</taxon>
    </lineage>
</organism>
<dbReference type="Gene3D" id="3.60.10.10">
    <property type="entry name" value="Endonuclease/exonuclease/phosphatase"/>
    <property type="match status" value="1"/>
</dbReference>
<dbReference type="VEuPathDB" id="FungiDB:RhiirA1_443830"/>
<evidence type="ECO:0000313" key="2">
    <source>
        <dbReference type="Proteomes" id="UP000234323"/>
    </source>
</evidence>
<dbReference type="VEuPathDB" id="FungiDB:RhiirFUN_007831"/>
<reference evidence="1 2" key="1">
    <citation type="submission" date="2015-10" db="EMBL/GenBank/DDBJ databases">
        <title>Genome analyses suggest a sexual origin of heterokaryosis in a supposedly ancient asexual fungus.</title>
        <authorList>
            <person name="Ropars J."/>
            <person name="Sedzielewska K."/>
            <person name="Noel J."/>
            <person name="Charron P."/>
            <person name="Farinelli L."/>
            <person name="Marton T."/>
            <person name="Kruger M."/>
            <person name="Pelin A."/>
            <person name="Brachmann A."/>
            <person name="Corradi N."/>
        </authorList>
    </citation>
    <scope>NUCLEOTIDE SEQUENCE [LARGE SCALE GENOMIC DNA]</scope>
    <source>
        <strain evidence="1 2">A4</strain>
    </source>
</reference>
<accession>A0A2I1HTY8</accession>